<keyword evidence="2" id="KW-1185">Reference proteome</keyword>
<accession>A0A1H4EF16</accession>
<organism evidence="1 2">
    <name type="scientific">Desulfuromusa kysingii</name>
    <dbReference type="NCBI Taxonomy" id="37625"/>
    <lineage>
        <taxon>Bacteria</taxon>
        <taxon>Pseudomonadati</taxon>
        <taxon>Thermodesulfobacteriota</taxon>
        <taxon>Desulfuromonadia</taxon>
        <taxon>Desulfuromonadales</taxon>
        <taxon>Geopsychrobacteraceae</taxon>
        <taxon>Desulfuromusa</taxon>
    </lineage>
</organism>
<dbReference type="AlphaFoldDB" id="A0A1H4EF16"/>
<protein>
    <submittedName>
        <fullName evidence="1">Uncharacterized protein</fullName>
    </submittedName>
</protein>
<gene>
    <name evidence="1" type="ORF">SAMN05660420_03357</name>
</gene>
<dbReference type="EMBL" id="FNQN01000018">
    <property type="protein sequence ID" value="SEA83651.1"/>
    <property type="molecule type" value="Genomic_DNA"/>
</dbReference>
<dbReference type="Proteomes" id="UP000199409">
    <property type="component" value="Unassembled WGS sequence"/>
</dbReference>
<name>A0A1H4EF16_9BACT</name>
<reference evidence="1 2" key="1">
    <citation type="submission" date="2016-10" db="EMBL/GenBank/DDBJ databases">
        <authorList>
            <person name="de Groot N.N."/>
        </authorList>
    </citation>
    <scope>NUCLEOTIDE SEQUENCE [LARGE SCALE GENOMIC DNA]</scope>
    <source>
        <strain evidence="1 2">DSM 7343</strain>
    </source>
</reference>
<dbReference type="RefSeq" id="WP_092350972.1">
    <property type="nucleotide sequence ID" value="NZ_FNQN01000018.1"/>
</dbReference>
<proteinExistence type="predicted"/>
<sequence length="293" mass="33192">MGKGKLLITLVAVLVLIVVYQAKFFKTQRADNAALSVLNGDSENYPPFEPFWGMVDIGQQTDLSSYGGKDENALDGLSFDELSNLRMSQVGAYDVLELYPPNYHPFENYNNKIYGQIEEFQNWMNPAAYFFTNPYLLIIPTHAPFINPLNLACPDVSIVYDAGIIEEVHTGASASCWFDTLYRPHGEHGTLWLFMVNAWDAGFKYAHVDVEQSKNVLASSEPNHITNSVHSRSYFYHVGQYGVNNISPRDKRAWVTLRQRDTSTEIYVKLWQKKPKALTDEADIVYVIKVSSG</sequence>
<evidence type="ECO:0000313" key="1">
    <source>
        <dbReference type="EMBL" id="SEA83651.1"/>
    </source>
</evidence>
<evidence type="ECO:0000313" key="2">
    <source>
        <dbReference type="Proteomes" id="UP000199409"/>
    </source>
</evidence>
<dbReference type="OrthoDB" id="231798at68525"/>